<organism evidence="2 3">
    <name type="scientific">Actinomadura geliboluensis</name>
    <dbReference type="NCBI Taxonomy" id="882440"/>
    <lineage>
        <taxon>Bacteria</taxon>
        <taxon>Bacillati</taxon>
        <taxon>Actinomycetota</taxon>
        <taxon>Actinomycetes</taxon>
        <taxon>Streptosporangiales</taxon>
        <taxon>Thermomonosporaceae</taxon>
        <taxon>Actinomadura</taxon>
    </lineage>
</organism>
<dbReference type="Proteomes" id="UP000305238">
    <property type="component" value="Unassembled WGS sequence"/>
</dbReference>
<name>A0A5S4GCJ5_9ACTN</name>
<evidence type="ECO:0000313" key="3">
    <source>
        <dbReference type="Proteomes" id="UP000305238"/>
    </source>
</evidence>
<accession>A0A5S4GCJ5</accession>
<dbReference type="OrthoDB" id="3480256at2"/>
<reference evidence="2 3" key="1">
    <citation type="submission" date="2019-05" db="EMBL/GenBank/DDBJ databases">
        <title>Draft genome sequence of Actinomadura geliboluensis A8036.</title>
        <authorList>
            <person name="Saricaoglu S."/>
            <person name="Isik K."/>
        </authorList>
    </citation>
    <scope>NUCLEOTIDE SEQUENCE [LARGE SCALE GENOMIC DNA]</scope>
    <source>
        <strain evidence="2 3">A8036</strain>
    </source>
</reference>
<sequence length="236" mass="23966">MRKTLRKALIATAVAAAAVALTAVPASADPITIQNGGYVAGTDLGSFFTVDNGFMEGCRSLAATGHTPTVDGPLLGSLFTFDDVTFSWDGQVEDWCLLNGSVPIQVTALGLPWTFDLTGGHTGSGPGATMEGRLNNVRIRLYASSLACDATVGGPGAGGSDGYVEGTYTNPSTLTGNDGTLSMPYGAVNNLRVTSVTPGCTGLFAVGQTVALAGYIQVNRTSPVPPAAGISPTVNF</sequence>
<evidence type="ECO:0000313" key="2">
    <source>
        <dbReference type="EMBL" id="TMR30579.1"/>
    </source>
</evidence>
<feature type="signal peptide" evidence="1">
    <location>
        <begin position="1"/>
        <end position="28"/>
    </location>
</feature>
<gene>
    <name evidence="2" type="ORF">ETD96_33465</name>
</gene>
<keyword evidence="3" id="KW-1185">Reference proteome</keyword>
<protein>
    <recommendedName>
        <fullName evidence="4">Secreted protein</fullName>
    </recommendedName>
</protein>
<dbReference type="EMBL" id="VCKZ01000336">
    <property type="protein sequence ID" value="TMR30579.1"/>
    <property type="molecule type" value="Genomic_DNA"/>
</dbReference>
<dbReference type="RefSeq" id="WP_138640492.1">
    <property type="nucleotide sequence ID" value="NZ_JASWDG010000072.1"/>
</dbReference>
<comment type="caution">
    <text evidence="2">The sequence shown here is derived from an EMBL/GenBank/DDBJ whole genome shotgun (WGS) entry which is preliminary data.</text>
</comment>
<proteinExistence type="predicted"/>
<evidence type="ECO:0000256" key="1">
    <source>
        <dbReference type="SAM" id="SignalP"/>
    </source>
</evidence>
<dbReference type="AlphaFoldDB" id="A0A5S4GCJ5"/>
<evidence type="ECO:0008006" key="4">
    <source>
        <dbReference type="Google" id="ProtNLM"/>
    </source>
</evidence>
<keyword evidence="1" id="KW-0732">Signal</keyword>
<feature type="chain" id="PRO_5024294106" description="Secreted protein" evidence="1">
    <location>
        <begin position="29"/>
        <end position="236"/>
    </location>
</feature>